<sequence>MLQEPTNIVLGRTCPHCGDDTGMGHNTAVQFTYCWWECFHCGYMDGNIPPKDVLQQHKEMFIIGE</sequence>
<name>A0A6M3L200_9ZZZZ</name>
<proteinExistence type="predicted"/>
<organism evidence="2">
    <name type="scientific">viral metagenome</name>
    <dbReference type="NCBI Taxonomy" id="1070528"/>
    <lineage>
        <taxon>unclassified sequences</taxon>
        <taxon>metagenomes</taxon>
        <taxon>organismal metagenomes</taxon>
    </lineage>
</organism>
<protein>
    <submittedName>
        <fullName evidence="2">Uncharacterized protein</fullName>
    </submittedName>
</protein>
<accession>A0A6M3L200</accession>
<dbReference type="EMBL" id="MT142013">
    <property type="protein sequence ID" value="QJA73253.1"/>
    <property type="molecule type" value="Genomic_DNA"/>
</dbReference>
<evidence type="ECO:0000313" key="2">
    <source>
        <dbReference type="EMBL" id="QJA87751.1"/>
    </source>
</evidence>
<gene>
    <name evidence="1" type="ORF">MM415A02422_0010</name>
    <name evidence="2" type="ORF">MM415B02898_0008</name>
</gene>
<dbReference type="AlphaFoldDB" id="A0A6M3L200"/>
<reference evidence="2" key="1">
    <citation type="submission" date="2020-03" db="EMBL/GenBank/DDBJ databases">
        <title>The deep terrestrial virosphere.</title>
        <authorList>
            <person name="Holmfeldt K."/>
            <person name="Nilsson E."/>
            <person name="Simone D."/>
            <person name="Lopez-Fernandez M."/>
            <person name="Wu X."/>
            <person name="de Brujin I."/>
            <person name="Lundin D."/>
            <person name="Andersson A."/>
            <person name="Bertilsson S."/>
            <person name="Dopson M."/>
        </authorList>
    </citation>
    <scope>NUCLEOTIDE SEQUENCE</scope>
    <source>
        <strain evidence="1">MM415A02422</strain>
        <strain evidence="2">MM415B02898</strain>
    </source>
</reference>
<evidence type="ECO:0000313" key="1">
    <source>
        <dbReference type="EMBL" id="QJA73253.1"/>
    </source>
</evidence>
<dbReference type="EMBL" id="MT142730">
    <property type="protein sequence ID" value="QJA87751.1"/>
    <property type="molecule type" value="Genomic_DNA"/>
</dbReference>